<dbReference type="AlphaFoldDB" id="A0A2I1HHN3"/>
<evidence type="ECO:0000313" key="2">
    <source>
        <dbReference type="Proteomes" id="UP000234323"/>
    </source>
</evidence>
<protein>
    <submittedName>
        <fullName evidence="1">Uncharacterized protein</fullName>
    </submittedName>
</protein>
<dbReference type="EMBL" id="LLXI01002987">
    <property type="protein sequence ID" value="PKY58384.1"/>
    <property type="molecule type" value="Genomic_DNA"/>
</dbReference>
<accession>A0A2I1HHN3</accession>
<sequence length="108" mass="12930">MFGNHSKFLGSGVLTFVIAERFRYAKILKIFWQEIIKEYKENLISTEEYNEKENNIEIPIKNHSISTENNSKNSQLYDILQELDIKSNIHPFYEISNENIKIQWIYLQ</sequence>
<name>A0A2I1HHN3_9GLOM</name>
<dbReference type="Proteomes" id="UP000234323">
    <property type="component" value="Unassembled WGS sequence"/>
</dbReference>
<comment type="caution">
    <text evidence="1">The sequence shown here is derived from an EMBL/GenBank/DDBJ whole genome shotgun (WGS) entry which is preliminary data.</text>
</comment>
<organism evidence="1 2">
    <name type="scientific">Rhizophagus irregularis</name>
    <dbReference type="NCBI Taxonomy" id="588596"/>
    <lineage>
        <taxon>Eukaryota</taxon>
        <taxon>Fungi</taxon>
        <taxon>Fungi incertae sedis</taxon>
        <taxon>Mucoromycota</taxon>
        <taxon>Glomeromycotina</taxon>
        <taxon>Glomeromycetes</taxon>
        <taxon>Glomerales</taxon>
        <taxon>Glomeraceae</taxon>
        <taxon>Rhizophagus</taxon>
    </lineage>
</organism>
<evidence type="ECO:0000313" key="1">
    <source>
        <dbReference type="EMBL" id="PKY58384.1"/>
    </source>
</evidence>
<gene>
    <name evidence="1" type="ORF">RhiirA4_550036</name>
</gene>
<reference evidence="1 2" key="1">
    <citation type="submission" date="2015-10" db="EMBL/GenBank/DDBJ databases">
        <title>Genome analyses suggest a sexual origin of heterokaryosis in a supposedly ancient asexual fungus.</title>
        <authorList>
            <person name="Ropars J."/>
            <person name="Sedzielewska K."/>
            <person name="Noel J."/>
            <person name="Charron P."/>
            <person name="Farinelli L."/>
            <person name="Marton T."/>
            <person name="Kruger M."/>
            <person name="Pelin A."/>
            <person name="Brachmann A."/>
            <person name="Corradi N."/>
        </authorList>
    </citation>
    <scope>NUCLEOTIDE SEQUENCE [LARGE SCALE GENOMIC DNA]</scope>
    <source>
        <strain evidence="1 2">A4</strain>
    </source>
</reference>
<keyword evidence="2" id="KW-1185">Reference proteome</keyword>
<proteinExistence type="predicted"/>